<evidence type="ECO:0000256" key="3">
    <source>
        <dbReference type="ARBA" id="ARBA00022691"/>
    </source>
</evidence>
<name>A0A368QA65_SETIT</name>
<evidence type="ECO:0000256" key="5">
    <source>
        <dbReference type="SAM" id="MobiDB-lite"/>
    </source>
</evidence>
<dbReference type="OrthoDB" id="531152at2759"/>
<reference evidence="8" key="1">
    <citation type="journal article" date="2012" name="Nat. Biotechnol.">
        <title>Reference genome sequence of the model plant Setaria.</title>
        <authorList>
            <person name="Bennetzen J.L."/>
            <person name="Schmutz J."/>
            <person name="Wang H."/>
            <person name="Percifield R."/>
            <person name="Hawkins J."/>
            <person name="Pontaroli A.C."/>
            <person name="Estep M."/>
            <person name="Feng L."/>
            <person name="Vaughn J.N."/>
            <person name="Grimwood J."/>
            <person name="Jenkins J."/>
            <person name="Barry K."/>
            <person name="Lindquist E."/>
            <person name="Hellsten U."/>
            <person name="Deshpande S."/>
            <person name="Wang X."/>
            <person name="Wu X."/>
            <person name="Mitros T."/>
            <person name="Triplett J."/>
            <person name="Yang X."/>
            <person name="Ye C.Y."/>
            <person name="Mauro-Herrera M."/>
            <person name="Wang L."/>
            <person name="Li P."/>
            <person name="Sharma M."/>
            <person name="Sharma R."/>
            <person name="Ronald P.C."/>
            <person name="Panaud O."/>
            <person name="Kellogg E.A."/>
            <person name="Brutnell T.P."/>
            <person name="Doust A.N."/>
            <person name="Tuskan G.A."/>
            <person name="Rokhsar D."/>
            <person name="Devos K.M."/>
        </authorList>
    </citation>
    <scope>NUCLEOTIDE SEQUENCE [LARGE SCALE GENOMIC DNA]</scope>
    <source>
        <strain evidence="8">Yugu1</strain>
    </source>
</reference>
<dbReference type="SUPFAM" id="SSF46785">
    <property type="entry name" value="Winged helix' DNA-binding domain"/>
    <property type="match status" value="1"/>
</dbReference>
<dbReference type="EMBL" id="CM003530">
    <property type="protein sequence ID" value="RCV14763.1"/>
    <property type="molecule type" value="Genomic_DNA"/>
</dbReference>
<dbReference type="PROSITE" id="PS51683">
    <property type="entry name" value="SAM_OMT_II"/>
    <property type="match status" value="1"/>
</dbReference>
<feature type="domain" description="O-methyltransferase C-terminal" evidence="6">
    <location>
        <begin position="161"/>
        <end position="361"/>
    </location>
</feature>
<evidence type="ECO:0000256" key="2">
    <source>
        <dbReference type="ARBA" id="ARBA00022679"/>
    </source>
</evidence>
<evidence type="ECO:0000256" key="4">
    <source>
        <dbReference type="PIRSR" id="PIRSR005739-1"/>
    </source>
</evidence>
<dbReference type="InterPro" id="IPR036390">
    <property type="entry name" value="WH_DNA-bd_sf"/>
</dbReference>
<feature type="domain" description="O-methyltransferase dimerisation" evidence="7">
    <location>
        <begin position="41"/>
        <end position="129"/>
    </location>
</feature>
<dbReference type="PANTHER" id="PTHR11746">
    <property type="entry name" value="O-METHYLTRANSFERASE"/>
    <property type="match status" value="1"/>
</dbReference>
<dbReference type="Gene3D" id="3.40.50.150">
    <property type="entry name" value="Vaccinia Virus protein VP39"/>
    <property type="match status" value="1"/>
</dbReference>
<dbReference type="PIRSF" id="PIRSF005739">
    <property type="entry name" value="O-mtase"/>
    <property type="match status" value="1"/>
</dbReference>
<proteinExistence type="predicted"/>
<dbReference type="AlphaFoldDB" id="A0A368QA65"/>
<dbReference type="InterPro" id="IPR016461">
    <property type="entry name" value="COMT-like"/>
</dbReference>
<dbReference type="Pfam" id="PF08100">
    <property type="entry name" value="Dimerisation"/>
    <property type="match status" value="1"/>
</dbReference>
<evidence type="ECO:0008006" key="9">
    <source>
        <dbReference type="Google" id="ProtNLM"/>
    </source>
</evidence>
<keyword evidence="1" id="KW-0489">Methyltransferase</keyword>
<evidence type="ECO:0000259" key="6">
    <source>
        <dbReference type="Pfam" id="PF00891"/>
    </source>
</evidence>
<accession>A0A368QA65</accession>
<keyword evidence="2" id="KW-0808">Transferase</keyword>
<dbReference type="GO" id="GO:0046983">
    <property type="term" value="F:protein dimerization activity"/>
    <property type="evidence" value="ECO:0007669"/>
    <property type="project" value="InterPro"/>
</dbReference>
<dbReference type="Pfam" id="PF00891">
    <property type="entry name" value="Methyltransf_2"/>
    <property type="match status" value="1"/>
</dbReference>
<evidence type="ECO:0000259" key="7">
    <source>
        <dbReference type="Pfam" id="PF08100"/>
    </source>
</evidence>
<dbReference type="InterPro" id="IPR029063">
    <property type="entry name" value="SAM-dependent_MTases_sf"/>
</dbReference>
<dbReference type="InterPro" id="IPR036388">
    <property type="entry name" value="WH-like_DNA-bd_sf"/>
</dbReference>
<keyword evidence="3" id="KW-0949">S-adenosyl-L-methionine</keyword>
<evidence type="ECO:0000313" key="8">
    <source>
        <dbReference type="EMBL" id="RCV14763.1"/>
    </source>
</evidence>
<organism evidence="8">
    <name type="scientific">Setaria italica</name>
    <name type="common">Foxtail millet</name>
    <name type="synonym">Panicum italicum</name>
    <dbReference type="NCBI Taxonomy" id="4555"/>
    <lineage>
        <taxon>Eukaryota</taxon>
        <taxon>Viridiplantae</taxon>
        <taxon>Streptophyta</taxon>
        <taxon>Embryophyta</taxon>
        <taxon>Tracheophyta</taxon>
        <taxon>Spermatophyta</taxon>
        <taxon>Magnoliopsida</taxon>
        <taxon>Liliopsida</taxon>
        <taxon>Poales</taxon>
        <taxon>Poaceae</taxon>
        <taxon>PACMAD clade</taxon>
        <taxon>Panicoideae</taxon>
        <taxon>Panicodae</taxon>
        <taxon>Paniceae</taxon>
        <taxon>Cenchrinae</taxon>
        <taxon>Setaria</taxon>
    </lineage>
</organism>
<dbReference type="InterPro" id="IPR001077">
    <property type="entry name" value="COMT_C"/>
</dbReference>
<evidence type="ECO:0000256" key="1">
    <source>
        <dbReference type="ARBA" id="ARBA00022603"/>
    </source>
</evidence>
<sequence>MQLSSRDRDSNPRPFDHRRDTMSNGEQKSEKLRGYGHLYSLSLAHFKSAAIKCAVELGIPTAIKRCGRTATISDLIKEIGLVPAKAPYLSRLLRFLAFFGLFEEDEEEFASAKSKTVYKLTPTSRLLVQEADNDSTCDMSHMLLLFTRPSTTVSTFFDVERWIRDPTSTKTVFEAAHGTSTWSDASFNDAMNRASMADSRFTMEVVIKEAGGYFKGLKTLTDVGGGHGAATAAIVATFPDMQCTVMDLQQVVNSARECGGTVKFVVGNMFESIPPADAVLLKLVLHSWDDASCIKILKCCKEAIPPMGGKVFNINTVLGHRGETSKHETEAQLLLDLYMMRGHGFERDERQWKTIFLEVGFANYTVIPLQDPLAMIVLHPSPLVVEMTVKVTGTGGAKEDSFLSTDEAEAAP</sequence>
<protein>
    <recommendedName>
        <fullName evidence="9">O-methyltransferase domain-containing protein</fullName>
    </recommendedName>
</protein>
<dbReference type="GO" id="GO:0032259">
    <property type="term" value="P:methylation"/>
    <property type="evidence" value="ECO:0007669"/>
    <property type="project" value="UniProtKB-KW"/>
</dbReference>
<dbReference type="STRING" id="4555.A0A368QA65"/>
<reference evidence="8" key="2">
    <citation type="submission" date="2015-07" db="EMBL/GenBank/DDBJ databases">
        <authorList>
            <person name="Noorani M."/>
        </authorList>
    </citation>
    <scope>NUCLEOTIDE SEQUENCE</scope>
    <source>
        <strain evidence="8">Yugu1</strain>
    </source>
</reference>
<feature type="region of interest" description="Disordered" evidence="5">
    <location>
        <begin position="1"/>
        <end position="29"/>
    </location>
</feature>
<dbReference type="InterPro" id="IPR012967">
    <property type="entry name" value="COMT_dimerisation"/>
</dbReference>
<dbReference type="Gene3D" id="1.10.10.10">
    <property type="entry name" value="Winged helix-like DNA-binding domain superfamily/Winged helix DNA-binding domain"/>
    <property type="match status" value="1"/>
</dbReference>
<dbReference type="SUPFAM" id="SSF53335">
    <property type="entry name" value="S-adenosyl-L-methionine-dependent methyltransferases"/>
    <property type="match status" value="1"/>
</dbReference>
<feature type="active site" description="Proton acceptor" evidence="4">
    <location>
        <position position="286"/>
    </location>
</feature>
<dbReference type="GO" id="GO:0008171">
    <property type="term" value="F:O-methyltransferase activity"/>
    <property type="evidence" value="ECO:0007669"/>
    <property type="project" value="InterPro"/>
</dbReference>
<gene>
    <name evidence="8" type="ORF">SETIT_3G004100v2</name>
</gene>